<proteinExistence type="predicted"/>
<keyword evidence="3" id="KW-1185">Reference proteome</keyword>
<dbReference type="EMBL" id="JAAGAB010000002">
    <property type="protein sequence ID" value="NDV01540.1"/>
    <property type="molecule type" value="Genomic_DNA"/>
</dbReference>
<evidence type="ECO:0000313" key="2">
    <source>
        <dbReference type="EMBL" id="NDV01540.1"/>
    </source>
</evidence>
<sequence length="96" mass="10551">MVRSFTGQDVLEANSYSKSLLRVAAEMARERLAFVDYFPSYESVTLTDRSRAYGPDRIHPTAEIVELNVGRMLAAYRQGPADCAAAPDRVGAAPKN</sequence>
<dbReference type="AlphaFoldDB" id="A0A6B2JU06"/>
<accession>A0A6B2JU06</accession>
<name>A0A6B2JU06_9RHOB</name>
<comment type="caution">
    <text evidence="2">The sequence shown here is derived from an EMBL/GenBank/DDBJ whole genome shotgun (WGS) entry which is preliminary data.</text>
</comment>
<dbReference type="Pfam" id="PF08885">
    <property type="entry name" value="GSCFA"/>
    <property type="match status" value="1"/>
</dbReference>
<dbReference type="Proteomes" id="UP000474757">
    <property type="component" value="Unassembled WGS sequence"/>
</dbReference>
<reference evidence="2 3" key="1">
    <citation type="submission" date="2020-02" db="EMBL/GenBank/DDBJ databases">
        <title>Pseudoroseicyclus tamarix, sp. nov., isolated from offshore sediment of a Tamarix chinensis forest.</title>
        <authorList>
            <person name="Gai Y."/>
        </authorList>
    </citation>
    <scope>NUCLEOTIDE SEQUENCE [LARGE SCALE GENOMIC DNA]</scope>
    <source>
        <strain evidence="2 3">CLL3-39</strain>
    </source>
</reference>
<evidence type="ECO:0000259" key="1">
    <source>
        <dbReference type="Pfam" id="PF08885"/>
    </source>
</evidence>
<dbReference type="InterPro" id="IPR014982">
    <property type="entry name" value="GSCFA"/>
</dbReference>
<evidence type="ECO:0000313" key="3">
    <source>
        <dbReference type="Proteomes" id="UP000474757"/>
    </source>
</evidence>
<organism evidence="2 3">
    <name type="scientific">Pseudoroseicyclus tamaricis</name>
    <dbReference type="NCBI Taxonomy" id="2705421"/>
    <lineage>
        <taxon>Bacteria</taxon>
        <taxon>Pseudomonadati</taxon>
        <taxon>Pseudomonadota</taxon>
        <taxon>Alphaproteobacteria</taxon>
        <taxon>Rhodobacterales</taxon>
        <taxon>Paracoccaceae</taxon>
        <taxon>Pseudoroseicyclus</taxon>
    </lineage>
</organism>
<feature type="domain" description="GSCFA" evidence="1">
    <location>
        <begin position="6"/>
        <end position="68"/>
    </location>
</feature>
<gene>
    <name evidence="2" type="ORF">GZA08_11250</name>
</gene>
<protein>
    <submittedName>
        <fullName evidence="2">GSCFA domain-containing protein</fullName>
    </submittedName>
</protein>